<keyword evidence="1" id="KW-0472">Membrane</keyword>
<protein>
    <submittedName>
        <fullName evidence="2">Uncharacterized protein</fullName>
    </submittedName>
</protein>
<gene>
    <name evidence="2" type="ORF">AMS68_006791</name>
</gene>
<organism evidence="2 3">
    <name type="scientific">Peltaster fructicola</name>
    <dbReference type="NCBI Taxonomy" id="286661"/>
    <lineage>
        <taxon>Eukaryota</taxon>
        <taxon>Fungi</taxon>
        <taxon>Dikarya</taxon>
        <taxon>Ascomycota</taxon>
        <taxon>Pezizomycotina</taxon>
        <taxon>Dothideomycetes</taxon>
        <taxon>Dothideomycetes incertae sedis</taxon>
        <taxon>Peltaster</taxon>
    </lineage>
</organism>
<dbReference type="AlphaFoldDB" id="A0A6H0Y2P0"/>
<keyword evidence="3" id="KW-1185">Reference proteome</keyword>
<name>A0A6H0Y2P0_9PEZI</name>
<sequence>MIQSTPKDRQNTRAQPAEIKSALPLASAAICLSYNALTVVLCDHLPYDPFQLATYIHIYALVGCLISIVGIYGITSRRPILVKVFAQYLLIDAFVSVICRMLLEEFFIETLYDSNVCDQTFDGLNTGYASMTSGRWESKFKRFFNGFESCAIALATLHFVAIGAMILTSAAQISLAVVMQQFGKQLSSIKTRQLWTIVEVDEEAAEVELWPSATAEKLLQSR</sequence>
<accession>A0A6H0Y2P0</accession>
<reference evidence="2 3" key="1">
    <citation type="journal article" date="2016" name="Sci. Rep.">
        <title>Peltaster fructicola genome reveals evolution from an invasive phytopathogen to an ectophytic parasite.</title>
        <authorList>
            <person name="Xu C."/>
            <person name="Chen H."/>
            <person name="Gleason M.L."/>
            <person name="Xu J.R."/>
            <person name="Liu H."/>
            <person name="Zhang R."/>
            <person name="Sun G."/>
        </authorList>
    </citation>
    <scope>NUCLEOTIDE SEQUENCE [LARGE SCALE GENOMIC DNA]</scope>
    <source>
        <strain evidence="2 3">LNHT1506</strain>
    </source>
</reference>
<evidence type="ECO:0000313" key="3">
    <source>
        <dbReference type="Proteomes" id="UP000503462"/>
    </source>
</evidence>
<feature type="transmembrane region" description="Helical" evidence="1">
    <location>
        <begin position="84"/>
        <end position="103"/>
    </location>
</feature>
<keyword evidence="1" id="KW-0812">Transmembrane</keyword>
<feature type="transmembrane region" description="Helical" evidence="1">
    <location>
        <begin position="151"/>
        <end position="178"/>
    </location>
</feature>
<dbReference type="EMBL" id="CP051142">
    <property type="protein sequence ID" value="QIX01274.1"/>
    <property type="molecule type" value="Genomic_DNA"/>
</dbReference>
<feature type="transmembrane region" description="Helical" evidence="1">
    <location>
        <begin position="21"/>
        <end position="40"/>
    </location>
</feature>
<proteinExistence type="predicted"/>
<dbReference type="OrthoDB" id="3875620at2759"/>
<dbReference type="Proteomes" id="UP000503462">
    <property type="component" value="Chromosome 4"/>
</dbReference>
<feature type="transmembrane region" description="Helical" evidence="1">
    <location>
        <begin position="52"/>
        <end position="72"/>
    </location>
</feature>
<evidence type="ECO:0000256" key="1">
    <source>
        <dbReference type="SAM" id="Phobius"/>
    </source>
</evidence>
<keyword evidence="1" id="KW-1133">Transmembrane helix</keyword>
<evidence type="ECO:0000313" key="2">
    <source>
        <dbReference type="EMBL" id="QIX01274.1"/>
    </source>
</evidence>